<evidence type="ECO:0000313" key="5">
    <source>
        <dbReference type="EMBL" id="KAJ4850981.1"/>
    </source>
</evidence>
<keyword evidence="3" id="KW-0964">Secreted</keyword>
<comment type="caution">
    <text evidence="5">The sequence shown here is derived from an EMBL/GenBank/DDBJ whole genome shotgun (WGS) entry which is preliminary data.</text>
</comment>
<gene>
    <name evidence="5" type="ORF">Tsubulata_047230</name>
</gene>
<keyword evidence="6" id="KW-1185">Reference proteome</keyword>
<dbReference type="Gene3D" id="2.40.40.10">
    <property type="entry name" value="RlpA-like domain"/>
    <property type="match status" value="1"/>
</dbReference>
<dbReference type="PANTHER" id="PTHR33191">
    <property type="entry name" value="RIPENING-RELATED PROTEIN 2-RELATED"/>
    <property type="match status" value="1"/>
</dbReference>
<accession>A0A9Q0JQ03</accession>
<dbReference type="InterPro" id="IPR039271">
    <property type="entry name" value="Kiwellin-like"/>
</dbReference>
<comment type="subcellular location">
    <subcellularLocation>
        <location evidence="1">Secreted</location>
    </subcellularLocation>
</comment>
<name>A0A9Q0JQ03_9ROSI</name>
<dbReference type="Proteomes" id="UP001141552">
    <property type="component" value="Unassembled WGS sequence"/>
</dbReference>
<dbReference type="SUPFAM" id="SSF50685">
    <property type="entry name" value="Barwin-like endoglucanases"/>
    <property type="match status" value="1"/>
</dbReference>
<evidence type="ECO:0000256" key="4">
    <source>
        <dbReference type="ARBA" id="ARBA00022729"/>
    </source>
</evidence>
<protein>
    <recommendedName>
        <fullName evidence="7">Barwin domain-containing protein</fullName>
    </recommendedName>
</protein>
<evidence type="ECO:0000256" key="2">
    <source>
        <dbReference type="ARBA" id="ARBA00005592"/>
    </source>
</evidence>
<dbReference type="PANTHER" id="PTHR33191:SF58">
    <property type="entry name" value="RIPENING-RELATED PROTEIN 1"/>
    <property type="match status" value="1"/>
</dbReference>
<dbReference type="AlphaFoldDB" id="A0A9Q0JQ03"/>
<dbReference type="EMBL" id="JAKUCV010000167">
    <property type="protein sequence ID" value="KAJ4850981.1"/>
    <property type="molecule type" value="Genomic_DNA"/>
</dbReference>
<evidence type="ECO:0000313" key="6">
    <source>
        <dbReference type="Proteomes" id="UP001141552"/>
    </source>
</evidence>
<comment type="similarity">
    <text evidence="2">Belongs to the kiwellin family.</text>
</comment>
<organism evidence="5 6">
    <name type="scientific">Turnera subulata</name>
    <dbReference type="NCBI Taxonomy" id="218843"/>
    <lineage>
        <taxon>Eukaryota</taxon>
        <taxon>Viridiplantae</taxon>
        <taxon>Streptophyta</taxon>
        <taxon>Embryophyta</taxon>
        <taxon>Tracheophyta</taxon>
        <taxon>Spermatophyta</taxon>
        <taxon>Magnoliopsida</taxon>
        <taxon>eudicotyledons</taxon>
        <taxon>Gunneridae</taxon>
        <taxon>Pentapetalae</taxon>
        <taxon>rosids</taxon>
        <taxon>fabids</taxon>
        <taxon>Malpighiales</taxon>
        <taxon>Passifloraceae</taxon>
        <taxon>Turnera</taxon>
    </lineage>
</organism>
<dbReference type="GO" id="GO:0005576">
    <property type="term" value="C:extracellular region"/>
    <property type="evidence" value="ECO:0007669"/>
    <property type="project" value="UniProtKB-SubCell"/>
</dbReference>
<keyword evidence="4" id="KW-0732">Signal</keyword>
<dbReference type="CDD" id="cd22270">
    <property type="entry name" value="DPBB_kiwellin-like"/>
    <property type="match status" value="1"/>
</dbReference>
<proteinExistence type="inferred from homology"/>
<evidence type="ECO:0000256" key="3">
    <source>
        <dbReference type="ARBA" id="ARBA00022525"/>
    </source>
</evidence>
<reference evidence="5" key="1">
    <citation type="submission" date="2022-02" db="EMBL/GenBank/DDBJ databases">
        <authorList>
            <person name="Henning P.M."/>
            <person name="McCubbin A.G."/>
            <person name="Shore J.S."/>
        </authorList>
    </citation>
    <scope>NUCLEOTIDE SEQUENCE</scope>
    <source>
        <strain evidence="5">F60SS</strain>
        <tissue evidence="5">Leaves</tissue>
    </source>
</reference>
<dbReference type="InterPro" id="IPR036908">
    <property type="entry name" value="RlpA-like_sf"/>
</dbReference>
<evidence type="ECO:0008006" key="7">
    <source>
        <dbReference type="Google" id="ProtNLM"/>
    </source>
</evidence>
<reference evidence="5" key="2">
    <citation type="journal article" date="2023" name="Plants (Basel)">
        <title>Annotation of the Turnera subulata (Passifloraceae) Draft Genome Reveals the S-Locus Evolved after the Divergence of Turneroideae from Passifloroideae in a Stepwise Manner.</title>
        <authorList>
            <person name="Henning P.M."/>
            <person name="Roalson E.H."/>
            <person name="Mir W."/>
            <person name="McCubbin A.G."/>
            <person name="Shore J.S."/>
        </authorList>
    </citation>
    <scope>NUCLEOTIDE SEQUENCE</scope>
    <source>
        <strain evidence="5">F60SS</strain>
    </source>
</reference>
<sequence length="113" mass="13136">MPPKRQNHGKKTSSWRMQPREWLRLLQTRQVLHWFNNKNRCHHNITIKGNGRSVVAMVVDECDSTMGCDKDHDYQPPCDNNIVDASKAVWKALGVSSDSDDWGWLEVTWSPFN</sequence>
<evidence type="ECO:0000256" key="1">
    <source>
        <dbReference type="ARBA" id="ARBA00004613"/>
    </source>
</evidence>
<dbReference type="Pfam" id="PF24300">
    <property type="entry name" value="KWL1"/>
    <property type="match status" value="1"/>
</dbReference>
<dbReference type="OrthoDB" id="406505at2759"/>